<sequence length="149" mass="15731">MTSRFGTRESPAAGAGTWHPAVDLPNWLNPCGRPVYAMVPGEVTLSSALFLSIKTPEGFTVSYLHMYKSDRIVDVGDQIAASQQIGAMGNVAPSSGCHLDIRVNVAGNTNPEVAKLRVYDAAGGGCVNPIEVFPLFGIEICPADNCSHV</sequence>
<dbReference type="PANTHER" id="PTHR21666:SF270">
    <property type="entry name" value="MUREIN HYDROLASE ACTIVATOR ENVC"/>
    <property type="match status" value="1"/>
</dbReference>
<dbReference type="SUPFAM" id="SSF51261">
    <property type="entry name" value="Duplicated hybrid motif"/>
    <property type="match status" value="1"/>
</dbReference>
<feature type="domain" description="M23ase beta-sheet core" evidence="1">
    <location>
        <begin position="29"/>
        <end position="107"/>
    </location>
</feature>
<dbReference type="InterPro" id="IPR050570">
    <property type="entry name" value="Cell_wall_metabolism_enzyme"/>
</dbReference>
<keyword evidence="3" id="KW-1185">Reference proteome</keyword>
<dbReference type="CDD" id="cd12797">
    <property type="entry name" value="M23_peptidase"/>
    <property type="match status" value="1"/>
</dbReference>
<dbReference type="InterPro" id="IPR016047">
    <property type="entry name" value="M23ase_b-sheet_dom"/>
</dbReference>
<dbReference type="GO" id="GO:0004222">
    <property type="term" value="F:metalloendopeptidase activity"/>
    <property type="evidence" value="ECO:0007669"/>
    <property type="project" value="TreeGrafter"/>
</dbReference>
<comment type="caution">
    <text evidence="2">The sequence shown here is derived from an EMBL/GenBank/DDBJ whole genome shotgun (WGS) entry which is preliminary data.</text>
</comment>
<dbReference type="Gene3D" id="2.70.70.10">
    <property type="entry name" value="Glucose Permease (Domain IIA)"/>
    <property type="match status" value="1"/>
</dbReference>
<dbReference type="Pfam" id="PF01551">
    <property type="entry name" value="Peptidase_M23"/>
    <property type="match status" value="1"/>
</dbReference>
<name>A0A444QE55_9MICO</name>
<gene>
    <name evidence="2" type="ORF">ELQ92_00905</name>
</gene>
<reference evidence="2 3" key="1">
    <citation type="submission" date="2018-12" db="EMBL/GenBank/DDBJ databases">
        <authorList>
            <person name="Li F."/>
        </authorList>
    </citation>
    <scope>NUCLEOTIDE SEQUENCE [LARGE SCALE GENOMIC DNA]</scope>
    <source>
        <strain evidence="2 3">8H24J-4-2</strain>
    </source>
</reference>
<evidence type="ECO:0000313" key="3">
    <source>
        <dbReference type="Proteomes" id="UP000288603"/>
    </source>
</evidence>
<dbReference type="EMBL" id="RZNC01000001">
    <property type="protein sequence ID" value="RWZ67862.1"/>
    <property type="molecule type" value="Genomic_DNA"/>
</dbReference>
<dbReference type="AlphaFoldDB" id="A0A444QE55"/>
<dbReference type="PANTHER" id="PTHR21666">
    <property type="entry name" value="PEPTIDASE-RELATED"/>
    <property type="match status" value="1"/>
</dbReference>
<dbReference type="OrthoDB" id="5496837at2"/>
<protein>
    <submittedName>
        <fullName evidence="2">M23 family metallopeptidase</fullName>
    </submittedName>
</protein>
<evidence type="ECO:0000259" key="1">
    <source>
        <dbReference type="Pfam" id="PF01551"/>
    </source>
</evidence>
<proteinExistence type="predicted"/>
<evidence type="ECO:0000313" key="2">
    <source>
        <dbReference type="EMBL" id="RWZ67862.1"/>
    </source>
</evidence>
<dbReference type="InterPro" id="IPR011055">
    <property type="entry name" value="Dup_hybrid_motif"/>
</dbReference>
<accession>A0A444QE55</accession>
<organism evidence="2 3">
    <name type="scientific">Labedella populi</name>
    <dbReference type="NCBI Taxonomy" id="2498850"/>
    <lineage>
        <taxon>Bacteria</taxon>
        <taxon>Bacillati</taxon>
        <taxon>Actinomycetota</taxon>
        <taxon>Actinomycetes</taxon>
        <taxon>Micrococcales</taxon>
        <taxon>Microbacteriaceae</taxon>
        <taxon>Labedella</taxon>
    </lineage>
</organism>
<dbReference type="Proteomes" id="UP000288603">
    <property type="component" value="Unassembled WGS sequence"/>
</dbReference>
<dbReference type="RefSeq" id="WP_128497084.1">
    <property type="nucleotide sequence ID" value="NZ_RZNC01000001.1"/>
</dbReference>